<evidence type="ECO:0000259" key="1">
    <source>
        <dbReference type="Pfam" id="PF13456"/>
    </source>
</evidence>
<dbReference type="SUPFAM" id="SSF53098">
    <property type="entry name" value="Ribonuclease H-like"/>
    <property type="match status" value="1"/>
</dbReference>
<dbReference type="EnsemblPlants" id="Bo1g150030.1">
    <property type="protein sequence ID" value="Bo1g150030.1"/>
    <property type="gene ID" value="Bo1g150030"/>
</dbReference>
<dbReference type="GO" id="GO:0003676">
    <property type="term" value="F:nucleic acid binding"/>
    <property type="evidence" value="ECO:0007669"/>
    <property type="project" value="InterPro"/>
</dbReference>
<name>A0A0D3AFC4_BRAOL</name>
<dbReference type="PANTHER" id="PTHR47074">
    <property type="entry name" value="BNAC02G40300D PROTEIN"/>
    <property type="match status" value="1"/>
</dbReference>
<dbReference type="Pfam" id="PF13456">
    <property type="entry name" value="RVT_3"/>
    <property type="match status" value="1"/>
</dbReference>
<reference evidence="2 3" key="1">
    <citation type="journal article" date="2014" name="Genome Biol.">
        <title>Transcriptome and methylome profiling reveals relics of genome dominance in the mesopolyploid Brassica oleracea.</title>
        <authorList>
            <person name="Parkin I.A."/>
            <person name="Koh C."/>
            <person name="Tang H."/>
            <person name="Robinson S.J."/>
            <person name="Kagale S."/>
            <person name="Clarke W.E."/>
            <person name="Town C.D."/>
            <person name="Nixon J."/>
            <person name="Krishnakumar V."/>
            <person name="Bidwell S.L."/>
            <person name="Denoeud F."/>
            <person name="Belcram H."/>
            <person name="Links M.G."/>
            <person name="Just J."/>
            <person name="Clarke C."/>
            <person name="Bender T."/>
            <person name="Huebert T."/>
            <person name="Mason A.S."/>
            <person name="Pires J.C."/>
            <person name="Barker G."/>
            <person name="Moore J."/>
            <person name="Walley P.G."/>
            <person name="Manoli S."/>
            <person name="Batley J."/>
            <person name="Edwards D."/>
            <person name="Nelson M.N."/>
            <person name="Wang X."/>
            <person name="Paterson A.H."/>
            <person name="King G."/>
            <person name="Bancroft I."/>
            <person name="Chalhoub B."/>
            <person name="Sharpe A.G."/>
        </authorList>
    </citation>
    <scope>NUCLEOTIDE SEQUENCE</scope>
    <source>
        <strain evidence="2 3">cv. TO1000</strain>
    </source>
</reference>
<dbReference type="HOGENOM" id="CLU_1799117_0_0_1"/>
<dbReference type="PANTHER" id="PTHR47074:SF11">
    <property type="entry name" value="REVERSE TRANSCRIPTASE-LIKE PROTEIN"/>
    <property type="match status" value="1"/>
</dbReference>
<protein>
    <recommendedName>
        <fullName evidence="1">RNase H type-1 domain-containing protein</fullName>
    </recommendedName>
</protein>
<organism evidence="2 3">
    <name type="scientific">Brassica oleracea var. oleracea</name>
    <dbReference type="NCBI Taxonomy" id="109376"/>
    <lineage>
        <taxon>Eukaryota</taxon>
        <taxon>Viridiplantae</taxon>
        <taxon>Streptophyta</taxon>
        <taxon>Embryophyta</taxon>
        <taxon>Tracheophyta</taxon>
        <taxon>Spermatophyta</taxon>
        <taxon>Magnoliopsida</taxon>
        <taxon>eudicotyledons</taxon>
        <taxon>Gunneridae</taxon>
        <taxon>Pentapetalae</taxon>
        <taxon>rosids</taxon>
        <taxon>malvids</taxon>
        <taxon>Brassicales</taxon>
        <taxon>Brassicaceae</taxon>
        <taxon>Brassiceae</taxon>
        <taxon>Brassica</taxon>
    </lineage>
</organism>
<accession>A0A0D3AFC4</accession>
<dbReference type="InterPro" id="IPR012337">
    <property type="entry name" value="RNaseH-like_sf"/>
</dbReference>
<proteinExistence type="predicted"/>
<evidence type="ECO:0000313" key="3">
    <source>
        <dbReference type="Proteomes" id="UP000032141"/>
    </source>
</evidence>
<dbReference type="GO" id="GO:0004523">
    <property type="term" value="F:RNA-DNA hybrid ribonuclease activity"/>
    <property type="evidence" value="ECO:0007669"/>
    <property type="project" value="InterPro"/>
</dbReference>
<dbReference type="InterPro" id="IPR002156">
    <property type="entry name" value="RNaseH_domain"/>
</dbReference>
<feature type="domain" description="RNase H type-1" evidence="1">
    <location>
        <begin position="43"/>
        <end position="126"/>
    </location>
</feature>
<reference evidence="2" key="2">
    <citation type="submission" date="2015-03" db="UniProtKB">
        <authorList>
            <consortium name="EnsemblPlants"/>
        </authorList>
    </citation>
    <scope>IDENTIFICATION</scope>
</reference>
<dbReference type="Proteomes" id="UP000032141">
    <property type="component" value="Chromosome C1"/>
</dbReference>
<dbReference type="Gramene" id="Bo1g150030.1">
    <property type="protein sequence ID" value="Bo1g150030.1"/>
    <property type="gene ID" value="Bo1g150030"/>
</dbReference>
<evidence type="ECO:0000313" key="2">
    <source>
        <dbReference type="EnsemblPlants" id="Bo1g150030.1"/>
    </source>
</evidence>
<dbReference type="InterPro" id="IPR052929">
    <property type="entry name" value="RNase_H-like_EbsB-rel"/>
</dbReference>
<keyword evidence="3" id="KW-1185">Reference proteome</keyword>
<dbReference type="AlphaFoldDB" id="A0A0D3AFC4"/>
<dbReference type="InterPro" id="IPR036397">
    <property type="entry name" value="RNaseH_sf"/>
</dbReference>
<sequence length="144" mass="15982">MQERPMVPPGEQVQELKVAELMLPESCEWDVHKLHLHVPEDQIQSLVAEGLALLEAVQTLAKEERAMVSFESDSEQLIKTINDGNYIPELYGVVADILSYASVFEFVVFVWIPPKENTLADGLAKSVLNVVTTSVVDGAFMVLN</sequence>
<dbReference type="Gene3D" id="3.30.420.10">
    <property type="entry name" value="Ribonuclease H-like superfamily/Ribonuclease H"/>
    <property type="match status" value="1"/>
</dbReference>